<protein>
    <recommendedName>
        <fullName evidence="4">Tetratricopeptide repeat protein</fullName>
    </recommendedName>
</protein>
<keyword evidence="1" id="KW-0677">Repeat</keyword>
<dbReference type="SMART" id="SM00028">
    <property type="entry name" value="TPR"/>
    <property type="match status" value="4"/>
</dbReference>
<organism evidence="3">
    <name type="scientific">uncultured organism</name>
    <dbReference type="NCBI Taxonomy" id="155900"/>
    <lineage>
        <taxon>unclassified sequences</taxon>
        <taxon>environmental samples</taxon>
    </lineage>
</organism>
<dbReference type="InterPro" id="IPR050498">
    <property type="entry name" value="Ycf3"/>
</dbReference>
<dbReference type="PANTHER" id="PTHR44858">
    <property type="entry name" value="TETRATRICOPEPTIDE REPEAT PROTEIN 6"/>
    <property type="match status" value="1"/>
</dbReference>
<dbReference type="PROSITE" id="PS50005">
    <property type="entry name" value="TPR"/>
    <property type="match status" value="2"/>
</dbReference>
<dbReference type="EMBL" id="JX684078">
    <property type="protein sequence ID" value="AGF92963.1"/>
    <property type="molecule type" value="Genomic_DNA"/>
</dbReference>
<evidence type="ECO:0000256" key="1">
    <source>
        <dbReference type="ARBA" id="ARBA00022737"/>
    </source>
</evidence>
<evidence type="ECO:0000256" key="2">
    <source>
        <dbReference type="ARBA" id="ARBA00022803"/>
    </source>
</evidence>
<dbReference type="Gene3D" id="1.25.40.10">
    <property type="entry name" value="Tetratricopeptide repeat domain"/>
    <property type="match status" value="1"/>
</dbReference>
<evidence type="ECO:0008006" key="4">
    <source>
        <dbReference type="Google" id="ProtNLM"/>
    </source>
</evidence>
<name>M1QAK0_9ZZZZ</name>
<dbReference type="InterPro" id="IPR019734">
    <property type="entry name" value="TPR_rpt"/>
</dbReference>
<dbReference type="InterPro" id="IPR011990">
    <property type="entry name" value="TPR-like_helical_dom_sf"/>
</dbReference>
<dbReference type="PANTHER" id="PTHR44858:SF1">
    <property type="entry name" value="UDP-N-ACETYLGLUCOSAMINE--PEPTIDE N-ACETYLGLUCOSAMINYLTRANSFERASE SPINDLY-RELATED"/>
    <property type="match status" value="1"/>
</dbReference>
<reference evidence="3" key="1">
    <citation type="journal article" date="2013" name="Syst. Appl. Microbiol.">
        <title>New insights into the archaeal diversity of a hypersaline microbial mat obtained by a metagenomic approach.</title>
        <authorList>
            <person name="Lopez-Lopez A."/>
            <person name="Richter M."/>
            <person name="Pena A."/>
            <person name="Tamames J."/>
            <person name="Rossello-Mora R."/>
        </authorList>
    </citation>
    <scope>NUCLEOTIDE SEQUENCE</scope>
</reference>
<sequence>MAGDLQSKVEEHFEHVPIQLDMELETEGWDFQVTDEMERLMERVEKADQPFRLYLDDPELYLKFCIVRLKKRDHHGAEEWAKKSLDMEKSYEGLVCRANALSHMGDYKSAMKYYDDALDLKEDPRVYRYKAEALIERGMKERALNPLEEALKLKEGKSAELWAMCGDILVDLGREKEAKKSYEKVSELDQGNTRMEEKIEELLEEAERQSLPDQYNNILRLDRTCVPAWLGKASKYWNMGEQRKAIRCLNKAKKYLEEGSKRETITDRIVEYRKDLMIIKDCPECEGTGGCPGCDGTGDCELCQGTGDCPDCEGTGDCLNCEGTGECPDCEGTGKTGLFSECETCGGTGYCQECEGYGICEACEGTGNCQRCGGSGNCGECQGSGECGNCDGEGKIERRKGDT</sequence>
<proteinExistence type="predicted"/>
<accession>M1QAK0</accession>
<dbReference type="Pfam" id="PF13181">
    <property type="entry name" value="TPR_8"/>
    <property type="match status" value="2"/>
</dbReference>
<keyword evidence="2" id="KW-0802">TPR repeat</keyword>
<evidence type="ECO:0000313" key="3">
    <source>
        <dbReference type="EMBL" id="AGF92963.1"/>
    </source>
</evidence>
<dbReference type="AlphaFoldDB" id="M1QAK0"/>
<dbReference type="SUPFAM" id="SSF48452">
    <property type="entry name" value="TPR-like"/>
    <property type="match status" value="1"/>
</dbReference>
<gene>
    <name evidence="3" type="ORF">FLSS-6_0018</name>
</gene>